<dbReference type="SUPFAM" id="SSF46785">
    <property type="entry name" value="Winged helix' DNA-binding domain"/>
    <property type="match status" value="1"/>
</dbReference>
<evidence type="ECO:0000256" key="1">
    <source>
        <dbReference type="ARBA" id="ARBA00023015"/>
    </source>
</evidence>
<evidence type="ECO:0000256" key="3">
    <source>
        <dbReference type="ARBA" id="ARBA00023163"/>
    </source>
</evidence>
<proteinExistence type="inferred from homology"/>
<evidence type="ECO:0000256" key="2">
    <source>
        <dbReference type="ARBA" id="ARBA00023125"/>
    </source>
</evidence>
<evidence type="ECO:0000256" key="4">
    <source>
        <dbReference type="PIRNR" id="PIRNR006707"/>
    </source>
</evidence>
<keyword evidence="6" id="KW-1185">Reference proteome</keyword>
<keyword evidence="3 4" id="KW-0804">Transcription</keyword>
<evidence type="ECO:0000313" key="5">
    <source>
        <dbReference type="EMBL" id="MBM7571450.1"/>
    </source>
</evidence>
<dbReference type="RefSeq" id="WP_204499073.1">
    <property type="nucleotide sequence ID" value="NZ_JAFBDR010000009.1"/>
</dbReference>
<dbReference type="InterPro" id="IPR036390">
    <property type="entry name" value="WH_DNA-bd_sf"/>
</dbReference>
<evidence type="ECO:0000313" key="6">
    <source>
        <dbReference type="Proteomes" id="UP001296943"/>
    </source>
</evidence>
<keyword evidence="1 4" id="KW-0805">Transcription regulation</keyword>
<dbReference type="PIRSF" id="PIRSF006707">
    <property type="entry name" value="MJ1563"/>
    <property type="match status" value="1"/>
</dbReference>
<dbReference type="Gene3D" id="1.10.10.10">
    <property type="entry name" value="Winged helix-like DNA-binding domain superfamily/Winged helix DNA-binding domain"/>
    <property type="match status" value="1"/>
</dbReference>
<dbReference type="Proteomes" id="UP001296943">
    <property type="component" value="Unassembled WGS sequence"/>
</dbReference>
<dbReference type="PANTHER" id="PTHR38465:SF1">
    <property type="entry name" value="HTH-TYPE TRANSCRIPTIONAL REGULATOR MJ1563-RELATED"/>
    <property type="match status" value="1"/>
</dbReference>
<dbReference type="EMBL" id="JAFBDR010000009">
    <property type="protein sequence ID" value="MBM7571450.1"/>
    <property type="molecule type" value="Genomic_DNA"/>
</dbReference>
<gene>
    <name evidence="5" type="ORF">JOC48_001946</name>
</gene>
<keyword evidence="2 4" id="KW-0238">DNA-binding</keyword>
<dbReference type="InterPro" id="IPR026282">
    <property type="entry name" value="MJ1563"/>
</dbReference>
<reference evidence="5 6" key="1">
    <citation type="submission" date="2021-01" db="EMBL/GenBank/DDBJ databases">
        <title>Genomic Encyclopedia of Type Strains, Phase IV (KMG-IV): sequencing the most valuable type-strain genomes for metagenomic binning, comparative biology and taxonomic classification.</title>
        <authorList>
            <person name="Goeker M."/>
        </authorList>
    </citation>
    <scope>NUCLEOTIDE SEQUENCE [LARGE SCALE GENOMIC DNA]</scope>
    <source>
        <strain evidence="5 6">DSM 23711</strain>
    </source>
</reference>
<dbReference type="InterPro" id="IPR036388">
    <property type="entry name" value="WH-like_DNA-bd_sf"/>
</dbReference>
<comment type="similarity">
    <text evidence="4">Belongs to the GbsR family.</text>
</comment>
<sequence length="171" mass="19920">MSEKPLENIHNQIITEFAKTVEMFDLSPGEARLFSILYLEGSPMTLDEMSEALGKSKTSISTGIRSLLDFNLVTRVWRKGVRKDLYMAEENLYKKFMSTFIQKWVESTKQHKHTLEEIESRLEENIKNGQVEGSIEEVKVRLKEMLVFHELIEESFREMKCPKTLSNPTKT</sequence>
<comment type="caution">
    <text evidence="5">The sequence shown here is derived from an EMBL/GenBank/DDBJ whole genome shotgun (WGS) entry which is preliminary data.</text>
</comment>
<accession>A0ABS2N021</accession>
<dbReference type="InterPro" id="IPR052362">
    <property type="entry name" value="HTH-GbsR_regulator"/>
</dbReference>
<organism evidence="5 6">
    <name type="scientific">Aquibacillus albus</name>
    <dbReference type="NCBI Taxonomy" id="1168171"/>
    <lineage>
        <taxon>Bacteria</taxon>
        <taxon>Bacillati</taxon>
        <taxon>Bacillota</taxon>
        <taxon>Bacilli</taxon>
        <taxon>Bacillales</taxon>
        <taxon>Bacillaceae</taxon>
        <taxon>Aquibacillus</taxon>
    </lineage>
</organism>
<dbReference type="GO" id="GO:0003677">
    <property type="term" value="F:DNA binding"/>
    <property type="evidence" value="ECO:0007669"/>
    <property type="project" value="UniProtKB-KW"/>
</dbReference>
<protein>
    <recommendedName>
        <fullName evidence="4">HTH-type transcriptional regulator</fullName>
    </recommendedName>
</protein>
<dbReference type="PANTHER" id="PTHR38465">
    <property type="entry name" value="HTH-TYPE TRANSCRIPTIONAL REGULATOR MJ1563-RELATED"/>
    <property type="match status" value="1"/>
</dbReference>
<name>A0ABS2N021_9BACI</name>